<protein>
    <submittedName>
        <fullName evidence="1">Uncharacterized protein</fullName>
    </submittedName>
</protein>
<evidence type="ECO:0000313" key="2">
    <source>
        <dbReference type="Proteomes" id="UP000195696"/>
    </source>
</evidence>
<accession>A0A1G4ED63</accession>
<proteinExistence type="predicted"/>
<sequence length="9" mass="948">MKNGSGAKR</sequence>
<name>A0A1G4ED63_BACMY</name>
<dbReference type="Proteomes" id="UP000195696">
    <property type="component" value="Unassembled WGS sequence"/>
</dbReference>
<gene>
    <name evidence="1" type="ORF">BWGO95_00854</name>
</gene>
<reference evidence="1 2" key="1">
    <citation type="submission" date="2016-08" db="EMBL/GenBank/DDBJ databases">
        <authorList>
            <person name="Seilhamer J.J."/>
        </authorList>
    </citation>
    <scope>NUCLEOTIDE SEQUENCE [LARGE SCALE GENOMIC DNA]</scope>
    <source>
        <strain evidence="1 2">SDA_GO95</strain>
    </source>
</reference>
<evidence type="ECO:0000313" key="1">
    <source>
        <dbReference type="EMBL" id="SCB66743.1"/>
    </source>
</evidence>
<organism evidence="1 2">
    <name type="scientific">Bacillus mycoides</name>
    <dbReference type="NCBI Taxonomy" id="1405"/>
    <lineage>
        <taxon>Bacteria</taxon>
        <taxon>Bacillati</taxon>
        <taxon>Bacillota</taxon>
        <taxon>Bacilli</taxon>
        <taxon>Bacillales</taxon>
        <taxon>Bacillaceae</taxon>
        <taxon>Bacillus</taxon>
        <taxon>Bacillus cereus group</taxon>
    </lineage>
</organism>
<dbReference type="EMBL" id="FMAK01000019">
    <property type="protein sequence ID" value="SCB66743.1"/>
    <property type="molecule type" value="Genomic_DNA"/>
</dbReference>